<dbReference type="SUPFAM" id="SSF109604">
    <property type="entry name" value="HD-domain/PDEase-like"/>
    <property type="match status" value="1"/>
</dbReference>
<accession>A0A318KSC3</accession>
<dbReference type="OrthoDB" id="1656042at2"/>
<dbReference type="InterPro" id="IPR003607">
    <property type="entry name" value="HD/PDEase_dom"/>
</dbReference>
<reference evidence="2 3" key="1">
    <citation type="submission" date="2018-05" db="EMBL/GenBank/DDBJ databases">
        <title>Genomic Encyclopedia of Type Strains, Phase IV (KMG-IV): sequencing the most valuable type-strain genomes for metagenomic binning, comparative biology and taxonomic classification.</title>
        <authorList>
            <person name="Goeker M."/>
        </authorList>
    </citation>
    <scope>NUCLEOTIDE SEQUENCE [LARGE SCALE GENOMIC DNA]</scope>
    <source>
        <strain evidence="2 3">JC118</strain>
    </source>
</reference>
<dbReference type="EMBL" id="QJKH01000003">
    <property type="protein sequence ID" value="PXX80649.1"/>
    <property type="molecule type" value="Genomic_DNA"/>
</dbReference>
<proteinExistence type="predicted"/>
<dbReference type="PANTHER" id="PTHR43155:SF2">
    <property type="entry name" value="CYCLIC DI-GMP PHOSPHODIESTERASE PA4108"/>
    <property type="match status" value="1"/>
</dbReference>
<dbReference type="CDD" id="cd00077">
    <property type="entry name" value="HDc"/>
    <property type="match status" value="1"/>
</dbReference>
<dbReference type="InterPro" id="IPR037522">
    <property type="entry name" value="HD_GYP_dom"/>
</dbReference>
<dbReference type="Pfam" id="PF13487">
    <property type="entry name" value="HD_5"/>
    <property type="match status" value="1"/>
</dbReference>
<dbReference type="PROSITE" id="PS51832">
    <property type="entry name" value="HD_GYP"/>
    <property type="match status" value="1"/>
</dbReference>
<dbReference type="Proteomes" id="UP000247612">
    <property type="component" value="Unassembled WGS sequence"/>
</dbReference>
<protein>
    <submittedName>
        <fullName evidence="2">HD domain-containing protein</fullName>
    </submittedName>
</protein>
<comment type="caution">
    <text evidence="2">The sequence shown here is derived from an EMBL/GenBank/DDBJ whole genome shotgun (WGS) entry which is preliminary data.</text>
</comment>
<feature type="domain" description="HD-GYP" evidence="1">
    <location>
        <begin position="383"/>
        <end position="604"/>
    </location>
</feature>
<evidence type="ECO:0000313" key="2">
    <source>
        <dbReference type="EMBL" id="PXX80649.1"/>
    </source>
</evidence>
<dbReference type="RefSeq" id="WP_022938236.1">
    <property type="nucleotide sequence ID" value="NZ_CABKRQ010000005.1"/>
</dbReference>
<keyword evidence="3" id="KW-1185">Reference proteome</keyword>
<dbReference type="PANTHER" id="PTHR43155">
    <property type="entry name" value="CYCLIC DI-GMP PHOSPHODIESTERASE PA4108-RELATED"/>
    <property type="match status" value="1"/>
</dbReference>
<evidence type="ECO:0000313" key="3">
    <source>
        <dbReference type="Proteomes" id="UP000247612"/>
    </source>
</evidence>
<gene>
    <name evidence="2" type="ORF">DES51_103245</name>
</gene>
<dbReference type="Gene3D" id="1.10.3210.10">
    <property type="entry name" value="Hypothetical protein af1432"/>
    <property type="match status" value="1"/>
</dbReference>
<dbReference type="AlphaFoldDB" id="A0A318KSC3"/>
<dbReference type="STRING" id="1034346.GCA_000313565_01931"/>
<sequence>MEKEHGFTEYEEWAEYFKIYTDRILSIEKLTSFSSAHYQNGAHWLTLYKKRALCLREMYLDNEKYLERHLYWFIKNPEHWEADVAASLLDYLFRNSIRIEDIEATQKTAESLYNYYQQADNEIAMMKCTLIILTNRIMLDFPHNKEQILSLCEWAIDVYERNYDQLNAVERSMGLSFYDYESNACSEYVNFDPIISPETLIKLYQRRMRHIERFIAEEDLSLRVNHIVPYLRVCWQCGFVGIPIKAEHTAFTAEQLAMFYEVCGQMENETQAGSIQDVKVCLIKLMLTYQEQGLDKDQVMAELIRLQNMLPKPTMTYDDELMDALQILSCAIRIIAKDDKKYQAEVKGILQILLDAYLCLPNDNYIEHITDNAIFLYMFPLLNVLPADEILRITLFLTIFRQPQTAAHTIMVGKLATTIVAAMIDKTPALFMRMSCFSSIAHVQANRQKIIDYVGEAALLHDVGKILSSNVINMQYRRLIDLEFEAIKLHPISSGEILKQIPTIADFYDIAVGHHKSYDGQKGYPIDFDNLHSPQKLFIDLITICDTLDAATDNLGRNYARTKQFKEVLEELNSEKGSHYSDSIVDLILNDDELQIQLEELLNSREESYRQVFEIIDSELREFQTKQTI</sequence>
<name>A0A318KSC3_9FIRM</name>
<evidence type="ECO:0000259" key="1">
    <source>
        <dbReference type="PROSITE" id="PS51832"/>
    </source>
</evidence>
<organism evidence="2 3">
    <name type="scientific">Dielma fastidiosa</name>
    <dbReference type="NCBI Taxonomy" id="1034346"/>
    <lineage>
        <taxon>Bacteria</taxon>
        <taxon>Bacillati</taxon>
        <taxon>Bacillota</taxon>
        <taxon>Erysipelotrichia</taxon>
        <taxon>Erysipelotrichales</taxon>
        <taxon>Erysipelotrichaceae</taxon>
        <taxon>Dielma</taxon>
    </lineage>
</organism>